<dbReference type="RefSeq" id="XP_038071026.1">
    <property type="nucleotide sequence ID" value="XM_038215098.1"/>
</dbReference>
<evidence type="ECO:0000256" key="1">
    <source>
        <dbReference type="ARBA" id="ARBA00004555"/>
    </source>
</evidence>
<protein>
    <recommendedName>
        <fullName evidence="10">ADP-ribosylation factor-like protein 3</fullName>
    </recommendedName>
</protein>
<dbReference type="InterPro" id="IPR005225">
    <property type="entry name" value="Small_GTP-bd"/>
</dbReference>
<keyword evidence="9" id="KW-0449">Lipoprotein</keyword>
<comment type="similarity">
    <text evidence="2 13">Belongs to the small GTPase superfamily. Arf family.</text>
</comment>
<dbReference type="SMART" id="SM00178">
    <property type="entry name" value="SAR"/>
    <property type="match status" value="1"/>
</dbReference>
<keyword evidence="6" id="KW-0653">Protein transport</keyword>
<dbReference type="GO" id="GO:0046872">
    <property type="term" value="F:metal ion binding"/>
    <property type="evidence" value="ECO:0007669"/>
    <property type="project" value="UniProtKB-KW"/>
</dbReference>
<dbReference type="InterPro" id="IPR044612">
    <property type="entry name" value="ARL2/3"/>
</dbReference>
<dbReference type="Gene3D" id="3.40.50.300">
    <property type="entry name" value="P-loop containing nucleotide triphosphate hydrolases"/>
    <property type="match status" value="1"/>
</dbReference>
<dbReference type="OMA" id="CKHISAR"/>
<dbReference type="InterPro" id="IPR027417">
    <property type="entry name" value="P-loop_NTPase"/>
</dbReference>
<dbReference type="FunFam" id="3.40.50.300:FF:000281">
    <property type="entry name" value="ADP-ribosylation factor-like protein 3"/>
    <property type="match status" value="1"/>
</dbReference>
<dbReference type="OrthoDB" id="2011769at2759"/>
<feature type="binding site" evidence="12">
    <location>
        <position position="49"/>
    </location>
    <ligand>
        <name>Mg(2+)</name>
        <dbReference type="ChEBI" id="CHEBI:18420"/>
    </ligand>
</feature>
<keyword evidence="5 11" id="KW-0547">Nucleotide-binding</keyword>
<dbReference type="NCBIfam" id="TIGR00231">
    <property type="entry name" value="small_GTP"/>
    <property type="match status" value="1"/>
</dbReference>
<name>A0A914B3Z7_PATMI</name>
<proteinExistence type="inferred from homology"/>
<dbReference type="EnsemblMetazoa" id="XM_038215098.1">
    <property type="protein sequence ID" value="XP_038071026.1"/>
    <property type="gene ID" value="LOC119739945"/>
</dbReference>
<dbReference type="RefSeq" id="XP_038071084.1">
    <property type="nucleotide sequence ID" value="XM_038215156.1"/>
</dbReference>
<evidence type="ECO:0000256" key="3">
    <source>
        <dbReference type="ARBA" id="ARBA00022448"/>
    </source>
</evidence>
<evidence type="ECO:0000313" key="15">
    <source>
        <dbReference type="Proteomes" id="UP000887568"/>
    </source>
</evidence>
<dbReference type="GO" id="GO:0003924">
    <property type="term" value="F:GTPase activity"/>
    <property type="evidence" value="ECO:0007669"/>
    <property type="project" value="InterPro"/>
</dbReference>
<evidence type="ECO:0000256" key="7">
    <source>
        <dbReference type="ARBA" id="ARBA00023034"/>
    </source>
</evidence>
<dbReference type="SMART" id="SM00177">
    <property type="entry name" value="ARF"/>
    <property type="match status" value="1"/>
</dbReference>
<dbReference type="PRINTS" id="PR00328">
    <property type="entry name" value="SAR1GTPBP"/>
</dbReference>
<evidence type="ECO:0000256" key="6">
    <source>
        <dbReference type="ARBA" id="ARBA00022927"/>
    </source>
</evidence>
<dbReference type="SUPFAM" id="SSF52540">
    <property type="entry name" value="P-loop containing nucleoside triphosphate hydrolases"/>
    <property type="match status" value="1"/>
</dbReference>
<keyword evidence="4" id="KW-0519">Myristate</keyword>
<evidence type="ECO:0000256" key="4">
    <source>
        <dbReference type="ARBA" id="ARBA00022707"/>
    </source>
</evidence>
<dbReference type="PROSITE" id="PS51417">
    <property type="entry name" value="ARF"/>
    <property type="match status" value="1"/>
</dbReference>
<sequence>MGFFAFLKSKLGNNPSRKLRILLLGLDNAGKTTLLRGMAKEDISHTTPTLGFNIKTVTTQGVHLNVWDIGGQKTIRPYWKQYYEKTDVLIYVIDSADSTRLEETGEELSQLLEEEKLSGVPLLVFANKQDLISAATAADIAEGLNLHTIRDRAWQICACSAMTGEGVEEGMDWIVHTVKSR</sequence>
<dbReference type="EnsemblMetazoa" id="XM_038215156.1">
    <property type="protein sequence ID" value="XP_038071084.1"/>
    <property type="gene ID" value="LOC119739980"/>
</dbReference>
<feature type="binding site" evidence="11">
    <location>
        <begin position="127"/>
        <end position="130"/>
    </location>
    <ligand>
        <name>GTP</name>
        <dbReference type="ChEBI" id="CHEBI:37565"/>
    </ligand>
</feature>
<keyword evidence="12" id="KW-0460">Magnesium</keyword>
<evidence type="ECO:0000256" key="2">
    <source>
        <dbReference type="ARBA" id="ARBA00010290"/>
    </source>
</evidence>
<keyword evidence="15" id="KW-1185">Reference proteome</keyword>
<dbReference type="PANTHER" id="PTHR45697">
    <property type="entry name" value="ADP-RIBOSYLATION FACTOR-LIKE PROTEIN 2-RELATED"/>
    <property type="match status" value="1"/>
</dbReference>
<evidence type="ECO:0000256" key="12">
    <source>
        <dbReference type="PIRSR" id="PIRSR606689-2"/>
    </source>
</evidence>
<dbReference type="AlphaFoldDB" id="A0A914B3Z7"/>
<dbReference type="SMART" id="SM00175">
    <property type="entry name" value="RAB"/>
    <property type="match status" value="1"/>
</dbReference>
<dbReference type="GO" id="GO:0005525">
    <property type="term" value="F:GTP binding"/>
    <property type="evidence" value="ECO:0007669"/>
    <property type="project" value="UniProtKB-KW"/>
</dbReference>
<accession>A0A914B3Z7</accession>
<feature type="binding site" evidence="11">
    <location>
        <begin position="25"/>
        <end position="32"/>
    </location>
    <ligand>
        <name>GTP</name>
        <dbReference type="ChEBI" id="CHEBI:37565"/>
    </ligand>
</feature>
<evidence type="ECO:0000256" key="8">
    <source>
        <dbReference type="ARBA" id="ARBA00023134"/>
    </source>
</evidence>
<keyword evidence="3" id="KW-0813">Transport</keyword>
<dbReference type="GO" id="GO:0015031">
    <property type="term" value="P:protein transport"/>
    <property type="evidence" value="ECO:0007669"/>
    <property type="project" value="UniProtKB-KW"/>
</dbReference>
<dbReference type="GeneID" id="119739945"/>
<feature type="binding site" evidence="11">
    <location>
        <position position="71"/>
    </location>
    <ligand>
        <name>GTP</name>
        <dbReference type="ChEBI" id="CHEBI:37565"/>
    </ligand>
</feature>
<keyword evidence="8 11" id="KW-0342">GTP-binding</keyword>
<dbReference type="GeneID" id="119739980"/>
<evidence type="ECO:0000313" key="14">
    <source>
        <dbReference type="EnsemblMetazoa" id="XP_038071026.1"/>
    </source>
</evidence>
<comment type="subcellular location">
    <subcellularLocation>
        <location evidence="1">Golgi apparatus</location>
    </subcellularLocation>
</comment>
<evidence type="ECO:0000256" key="9">
    <source>
        <dbReference type="ARBA" id="ARBA00023288"/>
    </source>
</evidence>
<feature type="binding site" evidence="12">
    <location>
        <position position="32"/>
    </location>
    <ligand>
        <name>Mg(2+)</name>
        <dbReference type="ChEBI" id="CHEBI:18420"/>
    </ligand>
</feature>
<keyword evidence="7" id="KW-0333">Golgi apparatus</keyword>
<dbReference type="Proteomes" id="UP000887568">
    <property type="component" value="Unplaced"/>
</dbReference>
<dbReference type="InterPro" id="IPR006689">
    <property type="entry name" value="Small_GTPase_ARF/SAR"/>
</dbReference>
<evidence type="ECO:0000256" key="10">
    <source>
        <dbReference type="ARBA" id="ARBA00040616"/>
    </source>
</evidence>
<organism evidence="14 15">
    <name type="scientific">Patiria miniata</name>
    <name type="common">Bat star</name>
    <name type="synonym">Asterina miniata</name>
    <dbReference type="NCBI Taxonomy" id="46514"/>
    <lineage>
        <taxon>Eukaryota</taxon>
        <taxon>Metazoa</taxon>
        <taxon>Echinodermata</taxon>
        <taxon>Eleutherozoa</taxon>
        <taxon>Asterozoa</taxon>
        <taxon>Asteroidea</taxon>
        <taxon>Valvatacea</taxon>
        <taxon>Valvatida</taxon>
        <taxon>Asterinidae</taxon>
        <taxon>Patiria</taxon>
    </lineage>
</organism>
<keyword evidence="12" id="KW-0479">Metal-binding</keyword>
<reference evidence="14" key="1">
    <citation type="submission" date="2022-11" db="UniProtKB">
        <authorList>
            <consortium name="EnsemblMetazoa"/>
        </authorList>
    </citation>
    <scope>IDENTIFICATION</scope>
</reference>
<evidence type="ECO:0000256" key="11">
    <source>
        <dbReference type="PIRSR" id="PIRSR606689-1"/>
    </source>
</evidence>
<dbReference type="GO" id="GO:0005794">
    <property type="term" value="C:Golgi apparatus"/>
    <property type="evidence" value="ECO:0007669"/>
    <property type="project" value="UniProtKB-SubCell"/>
</dbReference>
<evidence type="ECO:0000256" key="5">
    <source>
        <dbReference type="ARBA" id="ARBA00022741"/>
    </source>
</evidence>
<evidence type="ECO:0000256" key="13">
    <source>
        <dbReference type="RuleBase" id="RU003925"/>
    </source>
</evidence>
<dbReference type="Pfam" id="PF00025">
    <property type="entry name" value="Arf"/>
    <property type="match status" value="1"/>
</dbReference>